<protein>
    <submittedName>
        <fullName evidence="3">Uncharacterized protein</fullName>
    </submittedName>
</protein>
<feature type="compositionally biased region" description="Low complexity" evidence="1">
    <location>
        <begin position="40"/>
        <end position="68"/>
    </location>
</feature>
<name>A0A7W6LDG3_9HYPH</name>
<keyword evidence="2" id="KW-0812">Transmembrane</keyword>
<accession>A0A7W6LDG3</accession>
<feature type="compositionally biased region" description="Polar residues" evidence="1">
    <location>
        <begin position="69"/>
        <end position="84"/>
    </location>
</feature>
<keyword evidence="2" id="KW-1133">Transmembrane helix</keyword>
<evidence type="ECO:0000256" key="2">
    <source>
        <dbReference type="SAM" id="Phobius"/>
    </source>
</evidence>
<dbReference type="Proteomes" id="UP000519897">
    <property type="component" value="Unassembled WGS sequence"/>
</dbReference>
<keyword evidence="4" id="KW-1185">Reference proteome</keyword>
<feature type="transmembrane region" description="Helical" evidence="2">
    <location>
        <begin position="22"/>
        <end position="40"/>
    </location>
</feature>
<reference evidence="3 4" key="1">
    <citation type="submission" date="2020-08" db="EMBL/GenBank/DDBJ databases">
        <title>Genomic Encyclopedia of Type Strains, Phase IV (KMG-IV): sequencing the most valuable type-strain genomes for metagenomic binning, comparative biology and taxonomic classification.</title>
        <authorList>
            <person name="Goeker M."/>
        </authorList>
    </citation>
    <scope>NUCLEOTIDE SEQUENCE [LARGE SCALE GENOMIC DNA]</scope>
    <source>
        <strain evidence="3 4">DSM 29514</strain>
    </source>
</reference>
<comment type="caution">
    <text evidence="3">The sequence shown here is derived from an EMBL/GenBank/DDBJ whole genome shotgun (WGS) entry which is preliminary data.</text>
</comment>
<proteinExistence type="predicted"/>
<dbReference type="EMBL" id="JACIEC010000001">
    <property type="protein sequence ID" value="MBB4142329.1"/>
    <property type="molecule type" value="Genomic_DNA"/>
</dbReference>
<evidence type="ECO:0000313" key="3">
    <source>
        <dbReference type="EMBL" id="MBB4142329.1"/>
    </source>
</evidence>
<evidence type="ECO:0000256" key="1">
    <source>
        <dbReference type="SAM" id="MobiDB-lite"/>
    </source>
</evidence>
<gene>
    <name evidence="3" type="ORF">GGQ72_000828</name>
</gene>
<feature type="region of interest" description="Disordered" evidence="1">
    <location>
        <begin position="40"/>
        <end position="84"/>
    </location>
</feature>
<sequence length="84" mass="8723">MAYSPNDQGPELPRTTGRNRRAGLWLGFVALLLIAGIIWSQSSSGPGTDPSTTASTTQTTIPAPQPGTSDNAGQTPTQTAPTRQ</sequence>
<organism evidence="3 4">
    <name type="scientific">Rhizobium rhizoryzae</name>
    <dbReference type="NCBI Taxonomy" id="451876"/>
    <lineage>
        <taxon>Bacteria</taxon>
        <taxon>Pseudomonadati</taxon>
        <taxon>Pseudomonadota</taxon>
        <taxon>Alphaproteobacteria</taxon>
        <taxon>Hyphomicrobiales</taxon>
        <taxon>Rhizobiaceae</taxon>
        <taxon>Rhizobium/Agrobacterium group</taxon>
        <taxon>Rhizobium</taxon>
    </lineage>
</organism>
<keyword evidence="2" id="KW-0472">Membrane</keyword>
<dbReference type="AlphaFoldDB" id="A0A7W6LDG3"/>
<feature type="region of interest" description="Disordered" evidence="1">
    <location>
        <begin position="1"/>
        <end position="20"/>
    </location>
</feature>
<evidence type="ECO:0000313" key="4">
    <source>
        <dbReference type="Proteomes" id="UP000519897"/>
    </source>
</evidence>